<sequence>MATIQDIGVAAAINLLSAFVFFLAFAILRLQPFNDRVYFPKWYLKGLRSSPSRSGAFVRKFVNLDFRSYLRFLNWMPEALRMPELELIEHAGLDSAVYLHIYLIGLKIFVPIAFLAWAVLVPVNYTNKTLELQLKNVTSSDIDKLSISNIPLGSDRFWTHIVMAYAFTFWTCYVLRKEYEKVASMRLQFLASEKRRPDQFTVLVRNVPPDPDESVSESVEHFFLVNHPDNYLTHQVVCNANKLAKLVEKRKSKQNWLDYYQLKHSRNNAKRLSMKTGFLGLWGEKVDAIDYHISEIDKLSKEIAEERERVKKDPKSIMPAAFVSFKSRWGAAVCAQTQQSRNPTSWLTEWAPEPRDVYWQNLAIPYVSLAVRRLIMAVAFFFLTFFFMIPIASVQALASIESLEKAAPFLKPLIEIKFIKSVIQGFLPGIVLKLFLIFLPTILMIMSKFEGFTSLSSLERRSATRYYLFNLVNVFLGSIIAGTALDHLNSFIKQSANEVPKTIGVAVPQQATFFITYIMVDGWAGIAAEILMLKSLILYHLKNFFLVKTEKDREEAMNPGSLSFNSREPRIQLYFLLGLVYATVTPVLLPFIIVFFGLAYVVFRHQIINVYNQEYESAAAFWPHVHGRIITALVISQVALIGLLSTKSAAQSTPVLIALAVLTIWFHRFCKARYEPAFVRYPLQEAMTKDTLERVMEPNLNLKPYLQNAYVHPVFKEDGDGEEEFNLRLEENESVLVPTKRQSRRNTPVPSRISGASSPSLPDAVPEHSEP</sequence>
<evidence type="ECO:0000256" key="2">
    <source>
        <dbReference type="ARBA" id="ARBA00007779"/>
    </source>
</evidence>
<dbReference type="Pfam" id="PF02714">
    <property type="entry name" value="RSN1_7TM"/>
    <property type="match status" value="1"/>
</dbReference>
<feature type="transmembrane region" description="Helical" evidence="11">
    <location>
        <begin position="418"/>
        <end position="445"/>
    </location>
</feature>
<feature type="transmembrane region" description="Helical" evidence="11">
    <location>
        <begin position="97"/>
        <end position="120"/>
    </location>
</feature>
<keyword evidence="9" id="KW-0407">Ion channel</keyword>
<keyword evidence="6 11" id="KW-1133">Transmembrane helix</keyword>
<feature type="transmembrane region" description="Helical" evidence="11">
    <location>
        <begin position="466"/>
        <end position="485"/>
    </location>
</feature>
<evidence type="ECO:0000256" key="6">
    <source>
        <dbReference type="ARBA" id="ARBA00022989"/>
    </source>
</evidence>
<feature type="domain" description="CSC1/OSCA1-like N-terminal transmembrane" evidence="13">
    <location>
        <begin position="7"/>
        <end position="178"/>
    </location>
</feature>
<evidence type="ECO:0000256" key="10">
    <source>
        <dbReference type="SAM" id="MobiDB-lite"/>
    </source>
</evidence>
<feature type="transmembrane region" description="Helical" evidence="11">
    <location>
        <begin position="374"/>
        <end position="398"/>
    </location>
</feature>
<dbReference type="InterPro" id="IPR032880">
    <property type="entry name" value="CSC1/OSCA1-like_N"/>
</dbReference>
<dbReference type="PANTHER" id="PTHR13018">
    <property type="entry name" value="PROBABLE MEMBRANE PROTEIN DUF221-RELATED"/>
    <property type="match status" value="1"/>
</dbReference>
<evidence type="ECO:0000256" key="9">
    <source>
        <dbReference type="ARBA" id="ARBA00023303"/>
    </source>
</evidence>
<dbReference type="PANTHER" id="PTHR13018:SF93">
    <property type="entry name" value="PROTEIN OSCA1"/>
    <property type="match status" value="1"/>
</dbReference>
<feature type="compositionally biased region" description="Polar residues" evidence="10">
    <location>
        <begin position="745"/>
        <end position="760"/>
    </location>
</feature>
<feature type="region of interest" description="Disordered" evidence="10">
    <location>
        <begin position="736"/>
        <end position="771"/>
    </location>
</feature>
<evidence type="ECO:0000259" key="12">
    <source>
        <dbReference type="Pfam" id="PF02714"/>
    </source>
</evidence>
<evidence type="ECO:0000256" key="3">
    <source>
        <dbReference type="ARBA" id="ARBA00022448"/>
    </source>
</evidence>
<evidence type="ECO:0000259" key="13">
    <source>
        <dbReference type="Pfam" id="PF13967"/>
    </source>
</evidence>
<evidence type="ECO:0000313" key="15">
    <source>
        <dbReference type="Proteomes" id="UP000515121"/>
    </source>
</evidence>
<feature type="domain" description="CSC1/OSCA1-like cytosolic" evidence="14">
    <location>
        <begin position="199"/>
        <end position="361"/>
    </location>
</feature>
<gene>
    <name evidence="16" type="primary">LOC111278288</name>
</gene>
<dbReference type="InterPro" id="IPR045122">
    <property type="entry name" value="Csc1-like"/>
</dbReference>
<protein>
    <submittedName>
        <fullName evidence="16">Calcium permeable stress-gated cation channel 1-like</fullName>
    </submittedName>
</protein>
<keyword evidence="3" id="KW-0813">Transport</keyword>
<feature type="transmembrane region" description="Helical" evidence="11">
    <location>
        <begin position="6"/>
        <end position="28"/>
    </location>
</feature>
<dbReference type="Pfam" id="PF13967">
    <property type="entry name" value="RSN1_TM"/>
    <property type="match status" value="1"/>
</dbReference>
<dbReference type="GeneID" id="111278288"/>
<evidence type="ECO:0000256" key="4">
    <source>
        <dbReference type="ARBA" id="ARBA00022692"/>
    </source>
</evidence>
<dbReference type="Pfam" id="PF14703">
    <property type="entry name" value="PHM7_cyt"/>
    <property type="match status" value="1"/>
</dbReference>
<name>A0A6P5WWX4_DURZI</name>
<dbReference type="KEGG" id="dzi:111278288"/>
<comment type="subcellular location">
    <subcellularLocation>
        <location evidence="1">Membrane</location>
        <topology evidence="1">Multi-pass membrane protein</topology>
    </subcellularLocation>
</comment>
<dbReference type="InterPro" id="IPR027815">
    <property type="entry name" value="CSC1/OSCA1-like_cyt"/>
</dbReference>
<comment type="similarity">
    <text evidence="2">Belongs to the CSC1 (TC 1.A.17) family.</text>
</comment>
<evidence type="ECO:0000256" key="7">
    <source>
        <dbReference type="ARBA" id="ARBA00023065"/>
    </source>
</evidence>
<evidence type="ECO:0000259" key="14">
    <source>
        <dbReference type="Pfam" id="PF14703"/>
    </source>
</evidence>
<evidence type="ECO:0000313" key="16">
    <source>
        <dbReference type="RefSeq" id="XP_022720645.1"/>
    </source>
</evidence>
<evidence type="ECO:0000256" key="11">
    <source>
        <dbReference type="SAM" id="Phobius"/>
    </source>
</evidence>
<dbReference type="InterPro" id="IPR003864">
    <property type="entry name" value="CSC1/OSCA1-like_7TM"/>
</dbReference>
<reference evidence="16" key="1">
    <citation type="submission" date="2025-08" db="UniProtKB">
        <authorList>
            <consortium name="RefSeq"/>
        </authorList>
    </citation>
    <scope>IDENTIFICATION</scope>
    <source>
        <tissue evidence="16">Fruit stalk</tissue>
    </source>
</reference>
<feature type="domain" description="CSC1/OSCA1-like 7TM region" evidence="12">
    <location>
        <begin position="372"/>
        <end position="644"/>
    </location>
</feature>
<evidence type="ECO:0000256" key="1">
    <source>
        <dbReference type="ARBA" id="ARBA00004141"/>
    </source>
</evidence>
<keyword evidence="8 11" id="KW-0472">Membrane</keyword>
<keyword evidence="5" id="KW-0106">Calcium</keyword>
<dbReference type="AlphaFoldDB" id="A0A6P5WWX4"/>
<keyword evidence="4 11" id="KW-0812">Transmembrane</keyword>
<evidence type="ECO:0000256" key="5">
    <source>
        <dbReference type="ARBA" id="ARBA00022837"/>
    </source>
</evidence>
<organism evidence="15 16">
    <name type="scientific">Durio zibethinus</name>
    <name type="common">Durian</name>
    <dbReference type="NCBI Taxonomy" id="66656"/>
    <lineage>
        <taxon>Eukaryota</taxon>
        <taxon>Viridiplantae</taxon>
        <taxon>Streptophyta</taxon>
        <taxon>Embryophyta</taxon>
        <taxon>Tracheophyta</taxon>
        <taxon>Spermatophyta</taxon>
        <taxon>Magnoliopsida</taxon>
        <taxon>eudicotyledons</taxon>
        <taxon>Gunneridae</taxon>
        <taxon>Pentapetalae</taxon>
        <taxon>rosids</taxon>
        <taxon>malvids</taxon>
        <taxon>Malvales</taxon>
        <taxon>Malvaceae</taxon>
        <taxon>Helicteroideae</taxon>
        <taxon>Durio</taxon>
    </lineage>
</organism>
<proteinExistence type="inferred from homology"/>
<evidence type="ECO:0000256" key="8">
    <source>
        <dbReference type="ARBA" id="ARBA00023136"/>
    </source>
</evidence>
<feature type="transmembrane region" description="Helical" evidence="11">
    <location>
        <begin position="573"/>
        <end position="603"/>
    </location>
</feature>
<accession>A0A6P5WWX4</accession>
<dbReference type="GO" id="GO:0005886">
    <property type="term" value="C:plasma membrane"/>
    <property type="evidence" value="ECO:0007669"/>
    <property type="project" value="TreeGrafter"/>
</dbReference>
<dbReference type="Proteomes" id="UP000515121">
    <property type="component" value="Unplaced"/>
</dbReference>
<keyword evidence="15" id="KW-1185">Reference proteome</keyword>
<dbReference type="GO" id="GO:0005227">
    <property type="term" value="F:calcium-activated cation channel activity"/>
    <property type="evidence" value="ECO:0007669"/>
    <property type="project" value="InterPro"/>
</dbReference>
<feature type="transmembrane region" description="Helical" evidence="11">
    <location>
        <begin position="522"/>
        <end position="541"/>
    </location>
</feature>
<keyword evidence="7" id="KW-0406">Ion transport</keyword>
<dbReference type="RefSeq" id="XP_022720645.1">
    <property type="nucleotide sequence ID" value="XM_022864910.1"/>
</dbReference>
<dbReference type="OrthoDB" id="1689567at2759"/>